<dbReference type="PROSITE" id="PS50887">
    <property type="entry name" value="GGDEF"/>
    <property type="match status" value="1"/>
</dbReference>
<name>A0ABT3A8K8_9ALTE</name>
<evidence type="ECO:0000256" key="2">
    <source>
        <dbReference type="ARBA" id="ARBA00034247"/>
    </source>
</evidence>
<dbReference type="InterPro" id="IPR029787">
    <property type="entry name" value="Nucleotide_cyclase"/>
</dbReference>
<evidence type="ECO:0000313" key="4">
    <source>
        <dbReference type="EMBL" id="MCV2884656.1"/>
    </source>
</evidence>
<dbReference type="EMBL" id="JAOWKX010000003">
    <property type="protein sequence ID" value="MCV2884656.1"/>
    <property type="molecule type" value="Genomic_DNA"/>
</dbReference>
<dbReference type="Pfam" id="PF00990">
    <property type="entry name" value="GGDEF"/>
    <property type="match status" value="1"/>
</dbReference>
<dbReference type="Gene3D" id="3.30.70.270">
    <property type="match status" value="1"/>
</dbReference>
<dbReference type="SMART" id="SM00267">
    <property type="entry name" value="GGDEF"/>
    <property type="match status" value="1"/>
</dbReference>
<protein>
    <recommendedName>
        <fullName evidence="1">diguanylate cyclase</fullName>
        <ecNumber evidence="1">2.7.7.65</ecNumber>
    </recommendedName>
</protein>
<evidence type="ECO:0000313" key="5">
    <source>
        <dbReference type="Proteomes" id="UP001652504"/>
    </source>
</evidence>
<sequence>MSSSSSESLAELHWQHDLLGSIEVGLAVLDHQYNVQVWNQFMENHSGVLPSDIREKCLFDFFPEIEKDWFKAKAESVFNLNSAAFIIWEQRPYLFKFATNRPITSASDTMYQNITLFPLASLSDKVEQICLVVYDVTDEAINKKAIEGLNKKLEHISRVDGLTGLYNRRYWEEQFEREYKRLKRSGQEASVLMLDIDHFKKVNDTHGHPAGDYIIQTLAKIIQTAIRETDIAGRYGGEEFALLLPYTNGENARIVGERIRKLAERFVPVYEEKEIPFTVSIGICEFNASFDTHMGWLEKADQALYQSKESGRNTVTLI</sequence>
<dbReference type="PANTHER" id="PTHR45138">
    <property type="entry name" value="REGULATORY COMPONENTS OF SENSORY TRANSDUCTION SYSTEM"/>
    <property type="match status" value="1"/>
</dbReference>
<comment type="catalytic activity">
    <reaction evidence="2">
        <text>2 GTP = 3',3'-c-di-GMP + 2 diphosphate</text>
        <dbReference type="Rhea" id="RHEA:24898"/>
        <dbReference type="ChEBI" id="CHEBI:33019"/>
        <dbReference type="ChEBI" id="CHEBI:37565"/>
        <dbReference type="ChEBI" id="CHEBI:58805"/>
        <dbReference type="EC" id="2.7.7.65"/>
    </reaction>
</comment>
<dbReference type="NCBIfam" id="TIGR00254">
    <property type="entry name" value="GGDEF"/>
    <property type="match status" value="1"/>
</dbReference>
<dbReference type="CDD" id="cd01949">
    <property type="entry name" value="GGDEF"/>
    <property type="match status" value="1"/>
</dbReference>
<reference evidence="4 5" key="1">
    <citation type="submission" date="2022-10" db="EMBL/GenBank/DDBJ databases">
        <title>Aestuariibacter sp. AA17 isolated from Montipora capitata coral fragment.</title>
        <authorList>
            <person name="Emsley S.A."/>
            <person name="Pfannmuller K.M."/>
            <person name="Loughran R.M."/>
            <person name="Shlafstein M."/>
            <person name="Papke E."/>
            <person name="Saw J.H."/>
            <person name="Ushijima B."/>
            <person name="Videau P."/>
        </authorList>
    </citation>
    <scope>NUCLEOTIDE SEQUENCE [LARGE SCALE GENOMIC DNA]</scope>
    <source>
        <strain evidence="4 5">AA17</strain>
    </source>
</reference>
<organism evidence="4 5">
    <name type="scientific">Fluctibacter corallii</name>
    <dbReference type="NCBI Taxonomy" id="2984329"/>
    <lineage>
        <taxon>Bacteria</taxon>
        <taxon>Pseudomonadati</taxon>
        <taxon>Pseudomonadota</taxon>
        <taxon>Gammaproteobacteria</taxon>
        <taxon>Alteromonadales</taxon>
        <taxon>Alteromonadaceae</taxon>
        <taxon>Fluctibacter</taxon>
    </lineage>
</organism>
<dbReference type="InterPro" id="IPR050469">
    <property type="entry name" value="Diguanylate_Cyclase"/>
</dbReference>
<dbReference type="InterPro" id="IPR000160">
    <property type="entry name" value="GGDEF_dom"/>
</dbReference>
<gene>
    <name evidence="4" type="ORF">OE749_08105</name>
</gene>
<dbReference type="EC" id="2.7.7.65" evidence="1"/>
<proteinExistence type="predicted"/>
<dbReference type="Proteomes" id="UP001652504">
    <property type="component" value="Unassembled WGS sequence"/>
</dbReference>
<dbReference type="Gene3D" id="3.30.450.20">
    <property type="entry name" value="PAS domain"/>
    <property type="match status" value="1"/>
</dbReference>
<evidence type="ECO:0000256" key="1">
    <source>
        <dbReference type="ARBA" id="ARBA00012528"/>
    </source>
</evidence>
<dbReference type="PANTHER" id="PTHR45138:SF9">
    <property type="entry name" value="DIGUANYLATE CYCLASE DGCM-RELATED"/>
    <property type="match status" value="1"/>
</dbReference>
<dbReference type="SUPFAM" id="SSF55785">
    <property type="entry name" value="PYP-like sensor domain (PAS domain)"/>
    <property type="match status" value="1"/>
</dbReference>
<dbReference type="RefSeq" id="WP_263711934.1">
    <property type="nucleotide sequence ID" value="NZ_JAOWKX010000003.1"/>
</dbReference>
<dbReference type="InterPro" id="IPR035965">
    <property type="entry name" value="PAS-like_dom_sf"/>
</dbReference>
<dbReference type="SUPFAM" id="SSF55073">
    <property type="entry name" value="Nucleotide cyclase"/>
    <property type="match status" value="1"/>
</dbReference>
<keyword evidence="5" id="KW-1185">Reference proteome</keyword>
<feature type="domain" description="GGDEF" evidence="3">
    <location>
        <begin position="187"/>
        <end position="318"/>
    </location>
</feature>
<evidence type="ECO:0000259" key="3">
    <source>
        <dbReference type="PROSITE" id="PS50887"/>
    </source>
</evidence>
<accession>A0ABT3A8K8</accession>
<comment type="caution">
    <text evidence="4">The sequence shown here is derived from an EMBL/GenBank/DDBJ whole genome shotgun (WGS) entry which is preliminary data.</text>
</comment>
<dbReference type="InterPro" id="IPR043128">
    <property type="entry name" value="Rev_trsase/Diguanyl_cyclase"/>
</dbReference>